<dbReference type="PANTHER" id="PTHR47019:SF1">
    <property type="entry name" value="LIPID II FLIPPASE MURJ"/>
    <property type="match status" value="1"/>
</dbReference>
<feature type="transmembrane region" description="Helical" evidence="8">
    <location>
        <begin position="758"/>
        <end position="781"/>
    </location>
</feature>
<sequence length="1001" mass="103036">MTLLAERTTPAEQAEPVAAAGDSVTVAAWTVVSRVTGVIRGVVVAAVLGATVFANTYQFTNALPNLIFYGLLGGSMVSSLLIPALVRHLDRGDTAATTRIAGGFLGVIALGAAIATPVAVLLAPFVLGLTSAGGDQTRAGLLLVLMLLPQIPLYGLVATAGAVMNAKGRFGLAAAAPALENVGTVLVLGLVALTRPDIANLDRAPLSTLLLLGLGTTGAVALHAGTQWWGARRAGVRLRPRAGWRDPEVRTVLARSLPALAQAGLAAVQLLVLLAIANRVAGGVVAFQLAMNFYFLPIALGATPVALSLAPRLARMAGPAERPMFRDTVIRGLRFALFLAVPAAAGYLAIATPLATAVAYGGFGEGGGPALVAAGVAGLAAGVLGETVFLVLTYACYARSDTRTPLRAMVVQVAVALAVAGGALLADGPAVLAILGLAQTAGSLAGAAMLGRSLLAAFPDGDEPLAGPVLRMAGLAAAMAVPAYLLGTLLTDRVSGGFGGVLGVLAAAAAGGAVYLGGQRLLGAPELEWILAGKRGPRVAGRDSGAALAGLLLLGSAAMGVLVGLNPLLAAGVVVAAGAGAWIYRRPAVAAYLLIFVTPLTAGIDRGTLLPMLRPHEALAIFAGLVLVVRYLLTVRTGAVRWPRITRLDAVLIGLAVCSSLVPLLVMLVRGREITTDDLQHTTVLWKLLAVYAIVRLSITTEKQALRALYLSMTSAAIVCVIGILQSLDLFGVPQLLGTLWAPFGVERTLAIGRGSSTLALAAAVADLAILNLALAVGLLLRGSRHRLLLGGIAVICIFGTLGAGEFSTVLGLMVAMGALIITSKATRLLGYALPLLLVGGMVMWPVIETRLMGFQSAAGLPDSWIVRLHNLNTYFWPDLLADGNWAFGVRPSARVAAAHEEFGYVWIESGYTWLLWGGGLPLLGAYVAFVVVALRRSLAAARRSTGVVGVIGLALVAYIWANVALMNFDPHLTYRGAAEAMFGLLAMLRNLDQEQEQEST</sequence>
<feature type="transmembrane region" description="Helical" evidence="8">
    <location>
        <begin position="170"/>
        <end position="194"/>
    </location>
</feature>
<feature type="transmembrane region" description="Helical" evidence="8">
    <location>
        <begin position="914"/>
        <end position="935"/>
    </location>
</feature>
<feature type="transmembrane region" description="Helical" evidence="8">
    <location>
        <begin position="793"/>
        <end position="822"/>
    </location>
</feature>
<feature type="transmembrane region" description="Helical" evidence="8">
    <location>
        <begin position="38"/>
        <end position="60"/>
    </location>
</feature>
<dbReference type="GO" id="GO:0008360">
    <property type="term" value="P:regulation of cell shape"/>
    <property type="evidence" value="ECO:0007669"/>
    <property type="project" value="UniProtKB-KW"/>
</dbReference>
<keyword evidence="6 8" id="KW-1133">Transmembrane helix</keyword>
<dbReference type="GO" id="GO:0009252">
    <property type="term" value="P:peptidoglycan biosynthetic process"/>
    <property type="evidence" value="ECO:0007669"/>
    <property type="project" value="UniProtKB-KW"/>
</dbReference>
<evidence type="ECO:0000256" key="8">
    <source>
        <dbReference type="SAM" id="Phobius"/>
    </source>
</evidence>
<keyword evidence="4" id="KW-0133">Cell shape</keyword>
<evidence type="ECO:0000256" key="2">
    <source>
        <dbReference type="ARBA" id="ARBA00022475"/>
    </source>
</evidence>
<feature type="transmembrane region" description="Helical" evidence="8">
    <location>
        <begin position="409"/>
        <end position="426"/>
    </location>
</feature>
<comment type="subcellular location">
    <subcellularLocation>
        <location evidence="1">Cell membrane</location>
        <topology evidence="1">Multi-pass membrane protein</topology>
    </subcellularLocation>
</comment>
<name>A0A919MVH5_9ACTN</name>
<keyword evidence="3 8" id="KW-0812">Transmembrane</keyword>
<dbReference type="AlphaFoldDB" id="A0A919MVH5"/>
<feature type="transmembrane region" description="Helical" evidence="8">
    <location>
        <begin position="289"/>
        <end position="314"/>
    </location>
</feature>
<feature type="transmembrane region" description="Helical" evidence="8">
    <location>
        <begin position="469"/>
        <end position="490"/>
    </location>
</feature>
<dbReference type="Pfam" id="PF03023">
    <property type="entry name" value="MurJ"/>
    <property type="match status" value="1"/>
</dbReference>
<comment type="caution">
    <text evidence="9">The sequence shown here is derived from an EMBL/GenBank/DDBJ whole genome shotgun (WGS) entry which is preliminary data.</text>
</comment>
<evidence type="ECO:0000256" key="4">
    <source>
        <dbReference type="ARBA" id="ARBA00022960"/>
    </source>
</evidence>
<proteinExistence type="predicted"/>
<feature type="transmembrane region" description="Helical" evidence="8">
    <location>
        <begin position="66"/>
        <end position="86"/>
    </location>
</feature>
<dbReference type="InterPro" id="IPR051050">
    <property type="entry name" value="Lipid_II_flippase_MurJ/MviN"/>
</dbReference>
<feature type="transmembrane region" description="Helical" evidence="8">
    <location>
        <begin position="335"/>
        <end position="360"/>
    </location>
</feature>
<feature type="transmembrane region" description="Helical" evidence="8">
    <location>
        <begin position="947"/>
        <end position="967"/>
    </location>
</feature>
<evidence type="ECO:0000256" key="7">
    <source>
        <dbReference type="ARBA" id="ARBA00023136"/>
    </source>
</evidence>
<evidence type="ECO:0000313" key="9">
    <source>
        <dbReference type="EMBL" id="GIF01422.1"/>
    </source>
</evidence>
<gene>
    <name evidence="9" type="ORF">Ari01nite_88860</name>
</gene>
<feature type="transmembrane region" description="Helical" evidence="8">
    <location>
        <begin position="139"/>
        <end position="163"/>
    </location>
</feature>
<evidence type="ECO:0000256" key="1">
    <source>
        <dbReference type="ARBA" id="ARBA00004651"/>
    </source>
</evidence>
<protein>
    <recommendedName>
        <fullName evidence="11">Peptidoglycan lipid II flippase</fullName>
    </recommendedName>
</protein>
<dbReference type="EMBL" id="BOMV01000104">
    <property type="protein sequence ID" value="GIF01422.1"/>
    <property type="molecule type" value="Genomic_DNA"/>
</dbReference>
<keyword evidence="7 8" id="KW-0472">Membrane</keyword>
<feature type="transmembrane region" description="Helical" evidence="8">
    <location>
        <begin position="829"/>
        <end position="848"/>
    </location>
</feature>
<keyword evidence="2" id="KW-1003">Cell membrane</keyword>
<feature type="transmembrane region" description="Helical" evidence="8">
    <location>
        <begin position="681"/>
        <end position="699"/>
    </location>
</feature>
<dbReference type="Proteomes" id="UP000636960">
    <property type="component" value="Unassembled WGS sequence"/>
</dbReference>
<feature type="transmembrane region" description="Helical" evidence="8">
    <location>
        <begin position="619"/>
        <end position="638"/>
    </location>
</feature>
<feature type="transmembrane region" description="Helical" evidence="8">
    <location>
        <begin position="98"/>
        <end position="127"/>
    </location>
</feature>
<keyword evidence="10" id="KW-1185">Reference proteome</keyword>
<dbReference type="GO" id="GO:0034204">
    <property type="term" value="P:lipid translocation"/>
    <property type="evidence" value="ECO:0007669"/>
    <property type="project" value="TreeGrafter"/>
</dbReference>
<feature type="transmembrane region" description="Helical" evidence="8">
    <location>
        <begin position="372"/>
        <end position="397"/>
    </location>
</feature>
<reference evidence="9" key="1">
    <citation type="submission" date="2021-01" db="EMBL/GenBank/DDBJ databases">
        <title>Whole genome shotgun sequence of Actinoplanes rishiriensis NBRC 108556.</title>
        <authorList>
            <person name="Komaki H."/>
            <person name="Tamura T."/>
        </authorList>
    </citation>
    <scope>NUCLEOTIDE SEQUENCE</scope>
    <source>
        <strain evidence="9">NBRC 108556</strain>
    </source>
</reference>
<evidence type="ECO:0000313" key="10">
    <source>
        <dbReference type="Proteomes" id="UP000636960"/>
    </source>
</evidence>
<feature type="transmembrane region" description="Helical" evidence="8">
    <location>
        <begin position="591"/>
        <end position="613"/>
    </location>
</feature>
<feature type="transmembrane region" description="Helical" evidence="8">
    <location>
        <begin position="252"/>
        <end position="277"/>
    </location>
</feature>
<dbReference type="InterPro" id="IPR004268">
    <property type="entry name" value="MurJ"/>
</dbReference>
<dbReference type="RefSeq" id="WP_203790160.1">
    <property type="nucleotide sequence ID" value="NZ_BOMV01000104.1"/>
</dbReference>
<dbReference type="GO" id="GO:0015648">
    <property type="term" value="F:lipid-linked peptidoglycan transporter activity"/>
    <property type="evidence" value="ECO:0007669"/>
    <property type="project" value="TreeGrafter"/>
</dbReference>
<evidence type="ECO:0008006" key="11">
    <source>
        <dbReference type="Google" id="ProtNLM"/>
    </source>
</evidence>
<evidence type="ECO:0000256" key="6">
    <source>
        <dbReference type="ARBA" id="ARBA00022989"/>
    </source>
</evidence>
<keyword evidence="5" id="KW-0573">Peptidoglycan synthesis</keyword>
<feature type="transmembrane region" description="Helical" evidence="8">
    <location>
        <begin position="496"/>
        <end position="518"/>
    </location>
</feature>
<accession>A0A919MVH5</accession>
<feature type="transmembrane region" description="Helical" evidence="8">
    <location>
        <begin position="650"/>
        <end position="669"/>
    </location>
</feature>
<dbReference type="PRINTS" id="PR01806">
    <property type="entry name" value="VIRFACTRMVIN"/>
</dbReference>
<dbReference type="GO" id="GO:0005886">
    <property type="term" value="C:plasma membrane"/>
    <property type="evidence" value="ECO:0007669"/>
    <property type="project" value="UniProtKB-SubCell"/>
</dbReference>
<dbReference type="PANTHER" id="PTHR47019">
    <property type="entry name" value="LIPID II FLIPPASE MURJ"/>
    <property type="match status" value="1"/>
</dbReference>
<evidence type="ECO:0000256" key="5">
    <source>
        <dbReference type="ARBA" id="ARBA00022984"/>
    </source>
</evidence>
<feature type="transmembrane region" description="Helical" evidence="8">
    <location>
        <begin position="706"/>
        <end position="724"/>
    </location>
</feature>
<evidence type="ECO:0000256" key="3">
    <source>
        <dbReference type="ARBA" id="ARBA00022692"/>
    </source>
</evidence>
<feature type="transmembrane region" description="Helical" evidence="8">
    <location>
        <begin position="206"/>
        <end position="231"/>
    </location>
</feature>
<organism evidence="9 10">
    <name type="scientific">Paractinoplanes rishiriensis</name>
    <dbReference type="NCBI Taxonomy" id="1050105"/>
    <lineage>
        <taxon>Bacteria</taxon>
        <taxon>Bacillati</taxon>
        <taxon>Actinomycetota</taxon>
        <taxon>Actinomycetes</taxon>
        <taxon>Micromonosporales</taxon>
        <taxon>Micromonosporaceae</taxon>
        <taxon>Paractinoplanes</taxon>
    </lineage>
</organism>